<comment type="catalytic activity">
    <reaction evidence="5">
        <text>a 2'-deoxyadenosine in DNA + S-adenosyl-L-methionine = an N(6)-methyl-2'-deoxyadenosine in DNA + S-adenosyl-L-homocysteine + H(+)</text>
        <dbReference type="Rhea" id="RHEA:15197"/>
        <dbReference type="Rhea" id="RHEA-COMP:12418"/>
        <dbReference type="Rhea" id="RHEA-COMP:12419"/>
        <dbReference type="ChEBI" id="CHEBI:15378"/>
        <dbReference type="ChEBI" id="CHEBI:57856"/>
        <dbReference type="ChEBI" id="CHEBI:59789"/>
        <dbReference type="ChEBI" id="CHEBI:90615"/>
        <dbReference type="ChEBI" id="CHEBI:90616"/>
        <dbReference type="EC" id="2.1.1.72"/>
    </reaction>
</comment>
<evidence type="ECO:0000256" key="5">
    <source>
        <dbReference type="ARBA" id="ARBA00047942"/>
    </source>
</evidence>
<dbReference type="GO" id="GO:0003676">
    <property type="term" value="F:nucleic acid binding"/>
    <property type="evidence" value="ECO:0007669"/>
    <property type="project" value="InterPro"/>
</dbReference>
<evidence type="ECO:0000313" key="6">
    <source>
        <dbReference type="EMBL" id="KMK50771.1"/>
    </source>
</evidence>
<keyword evidence="4" id="KW-0949">S-adenosyl-L-methionine</keyword>
<dbReference type="GO" id="GO:0009007">
    <property type="term" value="F:site-specific DNA-methyltransferase (adenine-specific) activity"/>
    <property type="evidence" value="ECO:0007669"/>
    <property type="project" value="UniProtKB-EC"/>
</dbReference>
<proteinExistence type="predicted"/>
<keyword evidence="2 6" id="KW-0489">Methyltransferase</keyword>
<dbReference type="EC" id="2.1.1.72" evidence="1"/>
<dbReference type="Pfam" id="PF02086">
    <property type="entry name" value="MethyltransfD12"/>
    <property type="match status" value="1"/>
</dbReference>
<evidence type="ECO:0000256" key="3">
    <source>
        <dbReference type="ARBA" id="ARBA00022679"/>
    </source>
</evidence>
<evidence type="ECO:0000256" key="4">
    <source>
        <dbReference type="ARBA" id="ARBA00022691"/>
    </source>
</evidence>
<dbReference type="PATRIC" id="fig|67855.3.peg.2106"/>
<evidence type="ECO:0000256" key="2">
    <source>
        <dbReference type="ARBA" id="ARBA00022603"/>
    </source>
</evidence>
<keyword evidence="3 6" id="KW-0808">Transferase</keyword>
<dbReference type="InterPro" id="IPR029063">
    <property type="entry name" value="SAM-dependent_MTases_sf"/>
</dbReference>
<dbReference type="PRINTS" id="PR00505">
    <property type="entry name" value="D12N6MTFRASE"/>
</dbReference>
<dbReference type="InterPro" id="IPR012327">
    <property type="entry name" value="MeTrfase_D12"/>
</dbReference>
<dbReference type="AlphaFoldDB" id="A0A0J5P3G0"/>
<protein>
    <recommendedName>
        <fullName evidence="1">site-specific DNA-methyltransferase (adenine-specific)</fullName>
        <ecNumber evidence="1">2.1.1.72</ecNumber>
    </recommendedName>
</protein>
<organism evidence="6 7">
    <name type="scientific">Muribacter muris</name>
    <dbReference type="NCBI Taxonomy" id="67855"/>
    <lineage>
        <taxon>Bacteria</taxon>
        <taxon>Pseudomonadati</taxon>
        <taxon>Pseudomonadota</taxon>
        <taxon>Gammaproteobacteria</taxon>
        <taxon>Pasteurellales</taxon>
        <taxon>Pasteurellaceae</taxon>
        <taxon>Muribacter</taxon>
    </lineage>
</organism>
<dbReference type="GO" id="GO:0032259">
    <property type="term" value="P:methylation"/>
    <property type="evidence" value="ECO:0007669"/>
    <property type="project" value="UniProtKB-KW"/>
</dbReference>
<sequence length="339" mass="39550">MKFNIENRRYIGSKFKLMPKISDLILSHTEGRSFFDVFAGTGVVSSYMLPHYDRIILNDLLYSNNVIYDAFFNGYKSNRFLLQNFMAEILDIHKDSILDNYFSKNFGNTYFSQNDARIIGEIRERIENNNLLSALDKNVLLASLIYSTDKIANTVGHYEAYRKRENIKDRFLFELVKPINTINKTIEIYRSDANDLVKRITADIAFIDPPYNSRQYSRFYHVLDTLSQWDKPELYGIAKKPKEQNMSEYCRVKAPDTFDDLIQNIDVRYIVTTYNNTYASKSKSSQNKITHEQILCSLGKVGNTKQFEFPHIYFNAGKTSLQNHAEFVFITEVTKKCKS</sequence>
<accession>A0A0J5P3G0</accession>
<dbReference type="STRING" id="67855.RO21_09935"/>
<dbReference type="PROSITE" id="PS00092">
    <property type="entry name" value="N6_MTASE"/>
    <property type="match status" value="1"/>
</dbReference>
<dbReference type="InterPro" id="IPR002052">
    <property type="entry name" value="DNA_methylase_N6_adenine_CS"/>
</dbReference>
<gene>
    <name evidence="6" type="ORF">RO21_09935</name>
</gene>
<dbReference type="EMBL" id="JWIZ01000070">
    <property type="protein sequence ID" value="KMK50771.1"/>
    <property type="molecule type" value="Genomic_DNA"/>
</dbReference>
<dbReference type="GO" id="GO:0009307">
    <property type="term" value="P:DNA restriction-modification system"/>
    <property type="evidence" value="ECO:0007669"/>
    <property type="project" value="InterPro"/>
</dbReference>
<evidence type="ECO:0000256" key="1">
    <source>
        <dbReference type="ARBA" id="ARBA00011900"/>
    </source>
</evidence>
<name>A0A0J5P3G0_9PAST</name>
<reference evidence="6 7" key="1">
    <citation type="submission" date="2014-12" db="EMBL/GenBank/DDBJ databases">
        <title>Reclassification of Actinobacillus muris as Muribacter muris.</title>
        <authorList>
            <person name="Christensen H."/>
            <person name="Nicklas W."/>
            <person name="Bisgaard M."/>
        </authorList>
    </citation>
    <scope>NUCLEOTIDE SEQUENCE [LARGE SCALE GENOMIC DNA]</scope>
    <source>
        <strain evidence="6 7">Ackerman80-443D</strain>
    </source>
</reference>
<dbReference type="RefSeq" id="WP_039081728.1">
    <property type="nucleotide sequence ID" value="NZ_JWIZ01000070.1"/>
</dbReference>
<dbReference type="SUPFAM" id="SSF53335">
    <property type="entry name" value="S-adenosyl-L-methionine-dependent methyltransferases"/>
    <property type="match status" value="1"/>
</dbReference>
<dbReference type="Gene3D" id="3.40.50.150">
    <property type="entry name" value="Vaccinia Virus protein VP39"/>
    <property type="match status" value="1"/>
</dbReference>
<dbReference type="Proteomes" id="UP000036270">
    <property type="component" value="Unassembled WGS sequence"/>
</dbReference>
<evidence type="ECO:0000313" key="7">
    <source>
        <dbReference type="Proteomes" id="UP000036270"/>
    </source>
</evidence>
<keyword evidence="7" id="KW-1185">Reference proteome</keyword>
<comment type="caution">
    <text evidence="6">The sequence shown here is derived from an EMBL/GenBank/DDBJ whole genome shotgun (WGS) entry which is preliminary data.</text>
</comment>